<dbReference type="AlphaFoldDB" id="A7I300"/>
<dbReference type="KEGG" id="cha:CHAB381_1342"/>
<name>A7I300_CAMHC</name>
<dbReference type="Proteomes" id="UP000002407">
    <property type="component" value="Chromosome"/>
</dbReference>
<dbReference type="HOGENOM" id="CLU_150499_0_0_7"/>
<dbReference type="OrthoDB" id="5361675at2"/>
<sequence>MTSDENLQRLKNISERIENIYKLCDFSGNIIAAVEDKAFSEPAILMHIQICKENFEKIIYSGDDISVIFSKQTLRSFKAIKSLLNGDFGDINSALLESIVRNNLPKIKENIDEYFLGIYKQ</sequence>
<reference evidence="2" key="1">
    <citation type="submission" date="2007-07" db="EMBL/GenBank/DDBJ databases">
        <title>Complete genome sequence of Campylobacter hominis ATCC BAA-381, a commensal isolated from the human gastrointestinal tract.</title>
        <authorList>
            <person name="Fouts D.E."/>
            <person name="Mongodin E.F."/>
            <person name="Puiu D."/>
            <person name="Sebastian Y."/>
            <person name="Miller W.G."/>
            <person name="Mandrell R.E."/>
            <person name="Nelson K.E."/>
        </authorList>
    </citation>
    <scope>NUCLEOTIDE SEQUENCE [LARGE SCALE GENOMIC DNA]</scope>
    <source>
        <strain evidence="2">ATCC BAA-381 / LMG 19568 / NCTC 13146 / CH001A</strain>
    </source>
</reference>
<evidence type="ECO:0000313" key="2">
    <source>
        <dbReference type="Proteomes" id="UP000002407"/>
    </source>
</evidence>
<protein>
    <submittedName>
        <fullName evidence="1">Uncharacterized protein</fullName>
    </submittedName>
</protein>
<keyword evidence="2" id="KW-1185">Reference proteome</keyword>
<organism evidence="1 2">
    <name type="scientific">Campylobacter hominis (strain ATCC BAA-381 / DSM 21671 / CCUG 45161 / LMG 19568 / NCTC 13146 / CH001A)</name>
    <dbReference type="NCBI Taxonomy" id="360107"/>
    <lineage>
        <taxon>Bacteria</taxon>
        <taxon>Pseudomonadati</taxon>
        <taxon>Campylobacterota</taxon>
        <taxon>Epsilonproteobacteria</taxon>
        <taxon>Campylobacterales</taxon>
        <taxon>Campylobacteraceae</taxon>
        <taxon>Campylobacter</taxon>
    </lineage>
</organism>
<dbReference type="RefSeq" id="WP_012109194.1">
    <property type="nucleotide sequence ID" value="NC_009714.1"/>
</dbReference>
<dbReference type="EMBL" id="CP000776">
    <property type="protein sequence ID" value="ABS52461.1"/>
    <property type="molecule type" value="Genomic_DNA"/>
</dbReference>
<evidence type="ECO:0000313" key="1">
    <source>
        <dbReference type="EMBL" id="ABS52461.1"/>
    </source>
</evidence>
<dbReference type="STRING" id="360107.CHAB381_1342"/>
<accession>A7I300</accession>
<proteinExistence type="predicted"/>
<gene>
    <name evidence="1" type="ordered locus">CHAB381_1342</name>
</gene>